<keyword evidence="4 5" id="KW-0472">Membrane</keyword>
<protein>
    <recommendedName>
        <fullName evidence="8">Feline leukemia virus subgroup C receptor-related protein 2-like protein</fullName>
    </recommendedName>
</protein>
<dbReference type="VEuPathDB" id="VectorBase:LDEU013700"/>
<keyword evidence="3 5" id="KW-1133">Transmembrane helix</keyword>
<organism evidence="6 7">
    <name type="scientific">Leptotrombidium deliense</name>
    <dbReference type="NCBI Taxonomy" id="299467"/>
    <lineage>
        <taxon>Eukaryota</taxon>
        <taxon>Metazoa</taxon>
        <taxon>Ecdysozoa</taxon>
        <taxon>Arthropoda</taxon>
        <taxon>Chelicerata</taxon>
        <taxon>Arachnida</taxon>
        <taxon>Acari</taxon>
        <taxon>Acariformes</taxon>
        <taxon>Trombidiformes</taxon>
        <taxon>Prostigmata</taxon>
        <taxon>Anystina</taxon>
        <taxon>Parasitengona</taxon>
        <taxon>Trombiculoidea</taxon>
        <taxon>Trombiculidae</taxon>
        <taxon>Leptotrombidium</taxon>
    </lineage>
</organism>
<evidence type="ECO:0000313" key="7">
    <source>
        <dbReference type="Proteomes" id="UP000288716"/>
    </source>
</evidence>
<evidence type="ECO:0008006" key="8">
    <source>
        <dbReference type="Google" id="ProtNLM"/>
    </source>
</evidence>
<feature type="transmembrane region" description="Helical" evidence="5">
    <location>
        <begin position="62"/>
        <end position="85"/>
    </location>
</feature>
<keyword evidence="2 5" id="KW-0812">Transmembrane</keyword>
<dbReference type="EMBL" id="NCKV01041150">
    <property type="protein sequence ID" value="RWS18340.1"/>
    <property type="molecule type" value="Genomic_DNA"/>
</dbReference>
<feature type="non-terminal residue" evidence="6">
    <location>
        <position position="1"/>
    </location>
</feature>
<evidence type="ECO:0000256" key="4">
    <source>
        <dbReference type="ARBA" id="ARBA00023136"/>
    </source>
</evidence>
<comment type="caution">
    <text evidence="6">The sequence shown here is derived from an EMBL/GenBank/DDBJ whole genome shotgun (WGS) entry which is preliminary data.</text>
</comment>
<dbReference type="InterPro" id="IPR049680">
    <property type="entry name" value="FLVCR1-2_SLC49-like"/>
</dbReference>
<dbReference type="AlphaFoldDB" id="A0A443RSY1"/>
<dbReference type="Gene3D" id="1.20.1250.20">
    <property type="entry name" value="MFS general substrate transporter like domains"/>
    <property type="match status" value="1"/>
</dbReference>
<comment type="subcellular location">
    <subcellularLocation>
        <location evidence="1">Membrane</location>
        <topology evidence="1">Multi-pass membrane protein</topology>
    </subcellularLocation>
</comment>
<dbReference type="Pfam" id="PF07690">
    <property type="entry name" value="MFS_1"/>
    <property type="match status" value="1"/>
</dbReference>
<dbReference type="GO" id="GO:0016020">
    <property type="term" value="C:membrane"/>
    <property type="evidence" value="ECO:0007669"/>
    <property type="project" value="UniProtKB-SubCell"/>
</dbReference>
<dbReference type="SUPFAM" id="SSF103473">
    <property type="entry name" value="MFS general substrate transporter"/>
    <property type="match status" value="1"/>
</dbReference>
<dbReference type="GO" id="GO:0015232">
    <property type="term" value="F:heme transmembrane transporter activity"/>
    <property type="evidence" value="ECO:0007669"/>
    <property type="project" value="TreeGrafter"/>
</dbReference>
<name>A0A443RSY1_9ACAR</name>
<keyword evidence="7" id="KW-1185">Reference proteome</keyword>
<dbReference type="PANTHER" id="PTHR10924">
    <property type="entry name" value="MAJOR FACILITATOR SUPERFAMILY PROTEIN-RELATED"/>
    <property type="match status" value="1"/>
</dbReference>
<dbReference type="InterPro" id="IPR036259">
    <property type="entry name" value="MFS_trans_sf"/>
</dbReference>
<dbReference type="InterPro" id="IPR011701">
    <property type="entry name" value="MFS"/>
</dbReference>
<reference evidence="6 7" key="1">
    <citation type="journal article" date="2018" name="Gigascience">
        <title>Genomes of trombidid mites reveal novel predicted allergens and laterally-transferred genes associated with secondary metabolism.</title>
        <authorList>
            <person name="Dong X."/>
            <person name="Chaisiri K."/>
            <person name="Xia D."/>
            <person name="Armstrong S.D."/>
            <person name="Fang Y."/>
            <person name="Donnelly M.J."/>
            <person name="Kadowaki T."/>
            <person name="McGarry J.W."/>
            <person name="Darby A.C."/>
            <person name="Makepeace B.L."/>
        </authorList>
    </citation>
    <scope>NUCLEOTIDE SEQUENCE [LARGE SCALE GENOMIC DNA]</scope>
    <source>
        <strain evidence="6">UoL-UT</strain>
    </source>
</reference>
<dbReference type="GO" id="GO:0097037">
    <property type="term" value="P:heme export"/>
    <property type="evidence" value="ECO:0007669"/>
    <property type="project" value="TreeGrafter"/>
</dbReference>
<proteinExistence type="predicted"/>
<gene>
    <name evidence="6" type="ORF">B4U80_12518</name>
</gene>
<dbReference type="GO" id="GO:0020037">
    <property type="term" value="F:heme binding"/>
    <property type="evidence" value="ECO:0007669"/>
    <property type="project" value="TreeGrafter"/>
</dbReference>
<accession>A0A443RSY1</accession>
<sequence length="177" mass="19693">PKKVDTLGTITLVSSLLSVLSLLTLGYLLDKYKCFRLLFVAGMSSSCLLNVVFYFGLINQNITIVFIARVLESLVGISVFTLFYLAPEINYPLPESIASTMFGICEEIGVTVFTFGLTAIIEHFGNLAAYIVMIVTFLLSIVIFCFINIDLKRTKAEMNEDMKNDVLLATTTKYNKV</sequence>
<evidence type="ECO:0000256" key="1">
    <source>
        <dbReference type="ARBA" id="ARBA00004141"/>
    </source>
</evidence>
<evidence type="ECO:0000256" key="2">
    <source>
        <dbReference type="ARBA" id="ARBA00022692"/>
    </source>
</evidence>
<feature type="transmembrane region" description="Helical" evidence="5">
    <location>
        <begin position="6"/>
        <end position="28"/>
    </location>
</feature>
<dbReference type="PANTHER" id="PTHR10924:SF4">
    <property type="entry name" value="GH15861P"/>
    <property type="match status" value="1"/>
</dbReference>
<feature type="transmembrane region" description="Helical" evidence="5">
    <location>
        <begin position="127"/>
        <end position="149"/>
    </location>
</feature>
<evidence type="ECO:0000313" key="6">
    <source>
        <dbReference type="EMBL" id="RWS18340.1"/>
    </source>
</evidence>
<evidence type="ECO:0000256" key="3">
    <source>
        <dbReference type="ARBA" id="ARBA00022989"/>
    </source>
</evidence>
<dbReference type="Proteomes" id="UP000288716">
    <property type="component" value="Unassembled WGS sequence"/>
</dbReference>
<evidence type="ECO:0000256" key="5">
    <source>
        <dbReference type="SAM" id="Phobius"/>
    </source>
</evidence>
<feature type="transmembrane region" description="Helical" evidence="5">
    <location>
        <begin position="35"/>
        <end position="56"/>
    </location>
</feature>